<name>A0ACC2NYE9_9HYME</name>
<organism evidence="1 2">
    <name type="scientific">Eretmocerus hayati</name>
    <dbReference type="NCBI Taxonomy" id="131215"/>
    <lineage>
        <taxon>Eukaryota</taxon>
        <taxon>Metazoa</taxon>
        <taxon>Ecdysozoa</taxon>
        <taxon>Arthropoda</taxon>
        <taxon>Hexapoda</taxon>
        <taxon>Insecta</taxon>
        <taxon>Pterygota</taxon>
        <taxon>Neoptera</taxon>
        <taxon>Endopterygota</taxon>
        <taxon>Hymenoptera</taxon>
        <taxon>Apocrita</taxon>
        <taxon>Proctotrupomorpha</taxon>
        <taxon>Chalcidoidea</taxon>
        <taxon>Aphelinidae</taxon>
        <taxon>Aphelininae</taxon>
        <taxon>Eretmocerus</taxon>
    </lineage>
</organism>
<accession>A0ACC2NYE9</accession>
<gene>
    <name evidence="1" type="ORF">QAD02_012102</name>
</gene>
<sequence length="424" mass="48896">MLSSANGENFTAYFLIVVMLLHLDSMVETVPRARARANMSLVYNHTRSISEPENYKQNFNDVGVENSTVWITSCRRYKRGKNCTLDIYNNSMDIDADQHFNFYLETRTSTSQIAPYLRVFHLSNGTFLVTWIESDKHTPIDVEHVDNEIIRAAMFVNFIIIDSSSGSQSKAISTTGSILRPGYLDPEILGNNLAFHLYDDAFSVFYFYTENRTIAQEIYNVGGHLIYGPVKSVDFQIFEKPKTLATYPRKFGTDECYGLIRSQERLRIQLDLLNDTFASHPRKLPGKSQHTYSTANGNISSCRVIDEDSYSWNCSQGEWGRKSNEMILTFDHISDDLVIFNMPGGGLLTLTRKKKDYFHDLSEYQFYLTKFDTKSRAYESSEFEVLHCTKSVLFAHFFQDKAGKFCLTLVYKYLNFRITTKCYQ</sequence>
<proteinExistence type="predicted"/>
<dbReference type="Proteomes" id="UP001239111">
    <property type="component" value="Chromosome 2"/>
</dbReference>
<keyword evidence="2" id="KW-1185">Reference proteome</keyword>
<evidence type="ECO:0000313" key="2">
    <source>
        <dbReference type="Proteomes" id="UP001239111"/>
    </source>
</evidence>
<evidence type="ECO:0000313" key="1">
    <source>
        <dbReference type="EMBL" id="KAJ8676315.1"/>
    </source>
</evidence>
<protein>
    <submittedName>
        <fullName evidence="1">Uncharacterized protein</fullName>
    </submittedName>
</protein>
<comment type="caution">
    <text evidence="1">The sequence shown here is derived from an EMBL/GenBank/DDBJ whole genome shotgun (WGS) entry which is preliminary data.</text>
</comment>
<reference evidence="1" key="1">
    <citation type="submission" date="2023-04" db="EMBL/GenBank/DDBJ databases">
        <title>A chromosome-level genome assembly of the parasitoid wasp Eretmocerus hayati.</title>
        <authorList>
            <person name="Zhong Y."/>
            <person name="Liu S."/>
            <person name="Liu Y."/>
        </authorList>
    </citation>
    <scope>NUCLEOTIDE SEQUENCE</scope>
    <source>
        <strain evidence="1">ZJU_SS_LIU_2023</strain>
    </source>
</reference>
<dbReference type="EMBL" id="CM056742">
    <property type="protein sequence ID" value="KAJ8676315.1"/>
    <property type="molecule type" value="Genomic_DNA"/>
</dbReference>